<dbReference type="RefSeq" id="WP_182805519.1">
    <property type="nucleotide sequence ID" value="NZ_CP060007.1"/>
</dbReference>
<keyword evidence="6" id="KW-0812">Transmembrane</keyword>
<keyword evidence="6" id="KW-0472">Membrane</keyword>
<proteinExistence type="predicted"/>
<dbReference type="PANTHER" id="PTHR43498:SF1">
    <property type="entry name" value="COB--COM HETERODISULFIDE REDUCTASE IRON-SULFUR SUBUNIT A"/>
    <property type="match status" value="1"/>
</dbReference>
<keyword evidence="3" id="KW-0560">Oxidoreductase</keyword>
<dbReference type="InterPro" id="IPR036188">
    <property type="entry name" value="FAD/NAD-bd_sf"/>
</dbReference>
<dbReference type="GO" id="GO:0016491">
    <property type="term" value="F:oxidoreductase activity"/>
    <property type="evidence" value="ECO:0007669"/>
    <property type="project" value="UniProtKB-KW"/>
</dbReference>
<dbReference type="GO" id="GO:0046872">
    <property type="term" value="F:metal ion binding"/>
    <property type="evidence" value="ECO:0007669"/>
    <property type="project" value="UniProtKB-KW"/>
</dbReference>
<evidence type="ECO:0000256" key="5">
    <source>
        <dbReference type="ARBA" id="ARBA00023014"/>
    </source>
</evidence>
<dbReference type="Pfam" id="PF12831">
    <property type="entry name" value="FAD_oxidored"/>
    <property type="match status" value="1"/>
</dbReference>
<evidence type="ECO:0000256" key="4">
    <source>
        <dbReference type="ARBA" id="ARBA00023004"/>
    </source>
</evidence>
<sequence length="758" mass="84576">MIIEQPASKRKLKLVEINGDLIIIGGGLSGACAAITAARVGLSVVLVQDRPVLGGNSSSEVRLWVLGATSHMGNNNRWAREGGLIDEILLENAYRNPEGNSLIYDTILLEKVTNEKNITLLLNTAVYDLEKKEDDTIKSVRAFCSQNSTEYILSAPLFCDASGDGIVGFLAGAAFRMGAESKDEFGEGFAPQKEYGELLGHSLYFYSKDTGKPVKYIPPAFALDDITKIPRYKSFNSSNYGCRLWWIEYGGRLDTIHDTETIKWELWKVVYAVWNHIKNSGQFPEAENLTLEWVGTIPGKRESRRFEGDYMIKQQDVIEQTFFHDAVAFGGWSVDLHPSDGVFSELPGCNQWHSKGVYGIPYRCYYSKNIANLFFAGRIISATHVAFGSTRVMATCAHGGQAVAVAASLCKRYNQSPSEIGKHHIQELQFELLKTGHHIPGLALKDYIDLVQKAVSINASSTFQLNEIPVSDHWQTITDSVAQMLPVDQQQMPSITFYARTKQATNLKIELRKTSKSFNHTPDVTLEKIEVEITPGVENYTIAFKSFINEACYAFVCFMKNEQVELCFSDKRITGLLSVFNAINPAVSNYGKQEPAENIGVDAFEFWCPKRRPAGKNIAMKIEPALKSFSPENLRNGLQRPVASTNAWVAAVDDLNPTITIEWNEAVAIKKVELFFDTDYDHPLESVLLANPETTMAFCVDQVKLLNDKDETIASITGNYLSRRIIEFAEAVTTSRLNLVLSNSNKEALVSLFEIRCY</sequence>
<dbReference type="EMBL" id="CP060007">
    <property type="protein sequence ID" value="QNA45986.1"/>
    <property type="molecule type" value="Genomic_DNA"/>
</dbReference>
<feature type="transmembrane region" description="Helical" evidence="6">
    <location>
        <begin position="21"/>
        <end position="42"/>
    </location>
</feature>
<reference evidence="8" key="1">
    <citation type="submission" date="2020-08" db="EMBL/GenBank/DDBJ databases">
        <title>Lacibacter sp. S13-6-6 genome sequencing.</title>
        <authorList>
            <person name="Jin L."/>
        </authorList>
    </citation>
    <scope>NUCLEOTIDE SEQUENCE [LARGE SCALE GENOMIC DNA]</scope>
    <source>
        <strain evidence="8">S13-6-6</strain>
    </source>
</reference>
<protein>
    <submittedName>
        <fullName evidence="7">FAD-dependent oxidoreductase</fullName>
    </submittedName>
</protein>
<evidence type="ECO:0000313" key="8">
    <source>
        <dbReference type="Proteomes" id="UP000515344"/>
    </source>
</evidence>
<evidence type="ECO:0000313" key="7">
    <source>
        <dbReference type="EMBL" id="QNA45986.1"/>
    </source>
</evidence>
<evidence type="ECO:0000256" key="1">
    <source>
        <dbReference type="ARBA" id="ARBA00022485"/>
    </source>
</evidence>
<dbReference type="Gene3D" id="3.50.50.60">
    <property type="entry name" value="FAD/NAD(P)-binding domain"/>
    <property type="match status" value="1"/>
</dbReference>
<keyword evidence="1" id="KW-0004">4Fe-4S</keyword>
<keyword evidence="4" id="KW-0408">Iron</keyword>
<keyword evidence="2" id="KW-0479">Metal-binding</keyword>
<evidence type="ECO:0000256" key="2">
    <source>
        <dbReference type="ARBA" id="ARBA00022723"/>
    </source>
</evidence>
<dbReference type="GO" id="GO:0051539">
    <property type="term" value="F:4 iron, 4 sulfur cluster binding"/>
    <property type="evidence" value="ECO:0007669"/>
    <property type="project" value="UniProtKB-KW"/>
</dbReference>
<dbReference type="SUPFAM" id="SSF51905">
    <property type="entry name" value="FAD/NAD(P)-binding domain"/>
    <property type="match status" value="1"/>
</dbReference>
<gene>
    <name evidence="7" type="ORF">H4075_07305</name>
</gene>
<dbReference type="KEGG" id="lacs:H4075_07305"/>
<evidence type="ECO:0000256" key="6">
    <source>
        <dbReference type="SAM" id="Phobius"/>
    </source>
</evidence>
<accession>A0A7G5XKI3</accession>
<keyword evidence="6" id="KW-1133">Transmembrane helix</keyword>
<dbReference type="Proteomes" id="UP000515344">
    <property type="component" value="Chromosome"/>
</dbReference>
<dbReference type="PANTHER" id="PTHR43498">
    <property type="entry name" value="FERREDOXIN:COB-COM HETERODISULFIDE REDUCTASE SUBUNIT A"/>
    <property type="match status" value="1"/>
</dbReference>
<organism evidence="7 8">
    <name type="scientific">Lacibacter sediminis</name>
    <dbReference type="NCBI Taxonomy" id="2760713"/>
    <lineage>
        <taxon>Bacteria</taxon>
        <taxon>Pseudomonadati</taxon>
        <taxon>Bacteroidota</taxon>
        <taxon>Chitinophagia</taxon>
        <taxon>Chitinophagales</taxon>
        <taxon>Chitinophagaceae</taxon>
        <taxon>Lacibacter</taxon>
    </lineage>
</organism>
<keyword evidence="5" id="KW-0411">Iron-sulfur</keyword>
<dbReference type="AlphaFoldDB" id="A0A7G5XKI3"/>
<evidence type="ECO:0000256" key="3">
    <source>
        <dbReference type="ARBA" id="ARBA00023002"/>
    </source>
</evidence>
<name>A0A7G5XKI3_9BACT</name>
<keyword evidence="8" id="KW-1185">Reference proteome</keyword>
<dbReference type="InterPro" id="IPR039650">
    <property type="entry name" value="HdrA-like"/>
</dbReference>